<feature type="transmembrane region" description="Helical" evidence="1">
    <location>
        <begin position="443"/>
        <end position="465"/>
    </location>
</feature>
<evidence type="ECO:0008006" key="4">
    <source>
        <dbReference type="Google" id="ProtNLM"/>
    </source>
</evidence>
<dbReference type="RefSeq" id="WP_184991727.1">
    <property type="nucleotide sequence ID" value="NZ_BOMK01000030.1"/>
</dbReference>
<comment type="caution">
    <text evidence="2">The sequence shown here is derived from an EMBL/GenBank/DDBJ whole genome shotgun (WGS) entry which is preliminary data.</text>
</comment>
<organism evidence="2 3">
    <name type="scientific">Actinoplanes digitatis</name>
    <dbReference type="NCBI Taxonomy" id="1868"/>
    <lineage>
        <taxon>Bacteria</taxon>
        <taxon>Bacillati</taxon>
        <taxon>Actinomycetota</taxon>
        <taxon>Actinomycetes</taxon>
        <taxon>Micromonosporales</taxon>
        <taxon>Micromonosporaceae</taxon>
        <taxon>Actinoplanes</taxon>
    </lineage>
</organism>
<dbReference type="Gene3D" id="1.10.510.10">
    <property type="entry name" value="Transferase(Phosphotransferase) domain 1"/>
    <property type="match status" value="1"/>
</dbReference>
<gene>
    <name evidence="2" type="ORF">BJ971_001915</name>
</gene>
<accession>A0A7W7MPH6</accession>
<proteinExistence type="predicted"/>
<dbReference type="EMBL" id="JACHNH010000001">
    <property type="protein sequence ID" value="MBB4761359.1"/>
    <property type="molecule type" value="Genomic_DNA"/>
</dbReference>
<evidence type="ECO:0000313" key="3">
    <source>
        <dbReference type="Proteomes" id="UP000578112"/>
    </source>
</evidence>
<dbReference type="SUPFAM" id="SSF56112">
    <property type="entry name" value="Protein kinase-like (PK-like)"/>
    <property type="match status" value="1"/>
</dbReference>
<sequence>MADAQEPAMVIDLSGPHWHVQLTVAPPPTDDRKSVDFDVPLIGAGESGQLRRIRTEVIFTTAANERLGWQNWHVKIYGCADLGDAEALRQHLHEQASALQRANQYLGDHGRRTPIEPPWAVVPVQVVRGDGQLEQFSGAVTTRLGTPSDQIVAQLDRRLPSWIGEGARPDLYLLAVSPQIDLLRWEALRRWPGTEHLIDFRQLAAGLDQLHQLKWAHCDLKPDNVCWCTYQETSGYVLIDTDAATQADPPPPVLRGTELYEYGGLRRMRTDPSRAWRLTPGLLYAQDRFGLMIVVLCALAGRHWVETTLLNTDPDNPVLRVADSEAAVRKALGEHWADPRWEPLITVLAEPFGTGPRGQAALEASRPWAEAWLAEVIEAEQRCDRDRPGLPAPAGTELVPAYADHIEAVRAYAQRGPATRPERVHRAYDEIGARAQEVALRQAVLWSSIWCVSCVAVAVALGFLVGGG</sequence>
<keyword evidence="1" id="KW-0472">Membrane</keyword>
<evidence type="ECO:0000256" key="1">
    <source>
        <dbReference type="SAM" id="Phobius"/>
    </source>
</evidence>
<evidence type="ECO:0000313" key="2">
    <source>
        <dbReference type="EMBL" id="MBB4761359.1"/>
    </source>
</evidence>
<keyword evidence="1" id="KW-1133">Transmembrane helix</keyword>
<keyword evidence="1" id="KW-0812">Transmembrane</keyword>
<protein>
    <recommendedName>
        <fullName evidence="4">Protein kinase domain-containing protein</fullName>
    </recommendedName>
</protein>
<dbReference type="Proteomes" id="UP000578112">
    <property type="component" value="Unassembled WGS sequence"/>
</dbReference>
<dbReference type="AlphaFoldDB" id="A0A7W7MPH6"/>
<dbReference type="InterPro" id="IPR011009">
    <property type="entry name" value="Kinase-like_dom_sf"/>
</dbReference>
<reference evidence="2 3" key="1">
    <citation type="submission" date="2020-08" db="EMBL/GenBank/DDBJ databases">
        <title>Sequencing the genomes of 1000 actinobacteria strains.</title>
        <authorList>
            <person name="Klenk H.-P."/>
        </authorList>
    </citation>
    <scope>NUCLEOTIDE SEQUENCE [LARGE SCALE GENOMIC DNA]</scope>
    <source>
        <strain evidence="2 3">DSM 43149</strain>
    </source>
</reference>
<keyword evidence="3" id="KW-1185">Reference proteome</keyword>
<name>A0A7W7MPH6_9ACTN</name>